<keyword evidence="2" id="KW-1185">Reference proteome</keyword>
<accession>A0ABR8VDX6</accession>
<comment type="caution">
    <text evidence="1">The sequence shown here is derived from an EMBL/GenBank/DDBJ whole genome shotgun (WGS) entry which is preliminary data.</text>
</comment>
<proteinExistence type="predicted"/>
<evidence type="ECO:0000313" key="1">
    <source>
        <dbReference type="EMBL" id="MBD8002984.1"/>
    </source>
</evidence>
<dbReference type="RefSeq" id="WP_191710655.1">
    <property type="nucleotide sequence ID" value="NZ_JACSPQ010000017.1"/>
</dbReference>
<reference evidence="1 2" key="1">
    <citation type="submission" date="2020-08" db="EMBL/GenBank/DDBJ databases">
        <title>A Genomic Blueprint of the Chicken Gut Microbiome.</title>
        <authorList>
            <person name="Gilroy R."/>
            <person name="Ravi A."/>
            <person name="Getino M."/>
            <person name="Pursley I."/>
            <person name="Horton D.L."/>
            <person name="Alikhan N.-F."/>
            <person name="Baker D."/>
            <person name="Gharbi K."/>
            <person name="Hall N."/>
            <person name="Watson M."/>
            <person name="Adriaenssens E.M."/>
            <person name="Foster-Nyarko E."/>
            <person name="Jarju S."/>
            <person name="Secka A."/>
            <person name="Antonio M."/>
            <person name="Oren A."/>
            <person name="Chaudhuri R."/>
            <person name="La Ragione R.M."/>
            <person name="Hildebrand F."/>
            <person name="Pallen M.J."/>
        </authorList>
    </citation>
    <scope>NUCLEOTIDE SEQUENCE [LARGE SCALE GENOMIC DNA]</scope>
    <source>
        <strain evidence="1 2">Sa1YUN3</strain>
    </source>
</reference>
<dbReference type="Proteomes" id="UP000616346">
    <property type="component" value="Unassembled WGS sequence"/>
</dbReference>
<evidence type="ECO:0000313" key="2">
    <source>
        <dbReference type="Proteomes" id="UP000616346"/>
    </source>
</evidence>
<sequence length="136" mass="15122">MEKKRAYVKPSLESEAFVPNTYVAACGDSGTTYKFTCDAGGGKSGTVYLETNGRPGLQKNSDQYLSGYHACGTTHEADSDDPFLKGYYVTEEYVGFWPFGHYEEQITDVIVWRGPYGNNTHCTTNLDQDSWETAKS</sequence>
<gene>
    <name evidence="1" type="ORF">H9626_12310</name>
</gene>
<organism evidence="1 2">
    <name type="scientific">Phocaeicola faecium</name>
    <dbReference type="NCBI Taxonomy" id="2762213"/>
    <lineage>
        <taxon>Bacteria</taxon>
        <taxon>Pseudomonadati</taxon>
        <taxon>Bacteroidota</taxon>
        <taxon>Bacteroidia</taxon>
        <taxon>Bacteroidales</taxon>
        <taxon>Bacteroidaceae</taxon>
        <taxon>Phocaeicola</taxon>
    </lineage>
</organism>
<name>A0ABR8VDX6_9BACT</name>
<protein>
    <submittedName>
        <fullName evidence="1">Uncharacterized protein</fullName>
    </submittedName>
</protein>
<dbReference type="EMBL" id="JACSPQ010000017">
    <property type="protein sequence ID" value="MBD8002984.1"/>
    <property type="molecule type" value="Genomic_DNA"/>
</dbReference>